<dbReference type="GO" id="GO:0008104">
    <property type="term" value="P:intracellular protein localization"/>
    <property type="evidence" value="ECO:0007669"/>
    <property type="project" value="TreeGrafter"/>
</dbReference>
<organism evidence="2 3">
    <name type="scientific">[Candida] subhashii</name>
    <dbReference type="NCBI Taxonomy" id="561895"/>
    <lineage>
        <taxon>Eukaryota</taxon>
        <taxon>Fungi</taxon>
        <taxon>Dikarya</taxon>
        <taxon>Ascomycota</taxon>
        <taxon>Saccharomycotina</taxon>
        <taxon>Pichiomycetes</taxon>
        <taxon>Debaryomycetaceae</taxon>
        <taxon>Spathaspora</taxon>
    </lineage>
</organism>
<dbReference type="GO" id="GO:0005794">
    <property type="term" value="C:Golgi apparatus"/>
    <property type="evidence" value="ECO:0007669"/>
    <property type="project" value="TreeGrafter"/>
</dbReference>
<dbReference type="GO" id="GO:0005829">
    <property type="term" value="C:cytosol"/>
    <property type="evidence" value="ECO:0007669"/>
    <property type="project" value="GOC"/>
</dbReference>
<dbReference type="GO" id="GO:0016020">
    <property type="term" value="C:membrane"/>
    <property type="evidence" value="ECO:0007669"/>
    <property type="project" value="TreeGrafter"/>
</dbReference>
<dbReference type="Pfam" id="PF25808">
    <property type="entry name" value="TPR_LAA1_C"/>
    <property type="match status" value="1"/>
</dbReference>
<reference evidence="2 3" key="1">
    <citation type="journal article" date="2021" name="DNA Res.">
        <title>Genome analysis of Candida subhashii reveals its hybrid nature and dual mitochondrial genome conformations.</title>
        <authorList>
            <person name="Mixao V."/>
            <person name="Hegedusova E."/>
            <person name="Saus E."/>
            <person name="Pryszcz L.P."/>
            <person name="Cillingova A."/>
            <person name="Nosek J."/>
            <person name="Gabaldon T."/>
        </authorList>
    </citation>
    <scope>NUCLEOTIDE SEQUENCE [LARGE SCALE GENOMIC DNA]</scope>
    <source>
        <strain evidence="2 3">CBS 10753</strain>
    </source>
</reference>
<protein>
    <recommendedName>
        <fullName evidence="1">LAA1-like C-terminal TPR repeats domain-containing protein</fullName>
    </recommendedName>
</protein>
<comment type="caution">
    <text evidence="2">The sequence shown here is derived from an EMBL/GenBank/DDBJ whole genome shotgun (WGS) entry which is preliminary data.</text>
</comment>
<dbReference type="GO" id="GO:0006897">
    <property type="term" value="P:endocytosis"/>
    <property type="evidence" value="ECO:0007669"/>
    <property type="project" value="TreeGrafter"/>
</dbReference>
<evidence type="ECO:0000259" key="1">
    <source>
        <dbReference type="Pfam" id="PF25808"/>
    </source>
</evidence>
<dbReference type="GO" id="GO:0030139">
    <property type="term" value="C:endocytic vesicle"/>
    <property type="evidence" value="ECO:0007669"/>
    <property type="project" value="TreeGrafter"/>
</dbReference>
<evidence type="ECO:0000313" key="2">
    <source>
        <dbReference type="EMBL" id="KAG7662232.1"/>
    </source>
</evidence>
<accession>A0A8J5QFY5</accession>
<sequence>MDQFSDLLNRFDKSELLTYLINQSGILSRHEVQQDSDYQIYLSQLYQLIEHCKADTNNKKDAEFLENLKLSNSLNLYKLVSKNLVLILHELPSKVFDIANGLLSFVSLNENGELDVITEVSIIVLIDLFDAFPNSLGSIIGFAVNQIFKIIKKNPNINANLVYLLNSITKNATKLDIDEKTQGKLLKVVTKAIISPTISYEMYSETGQESSSNVLLKKNYMLCFKNLMLLAVSSNYEGLLAQSTSSSSAGAKMKPEVIMNTQHQFQSGLLNTHEKIFTYGLTNYSKEIRIATVESIANLLTNFVPTEKFNPIEYLITLYPLPDSNNWDQSLSVQIDDDGEPIIDVRKEKNTIYGHDSEAIINSNLHIQLLQIGIIESLIFYIQLEQFQNPEFLSPQNLVNILDLVLCKFSDLNTVAENHIQNSHWNKCIKHWQTLVEFLIQESGANCHEILTSYIYSNFSHSNENDENGISAVAATRKNLNKERKRESRLFGFKSKSSSKTKRDPSGKDIKPYHNPYQAYLLLSIIEILLPFGVNFESVAQSKVIAPSEDTGSEAPVDGDDDDLKLEKSNEENVSFIRDVFFRLIVNNDSSIRNYALQTLLVYARNNEVEINQLILHAFRLVDKEYKHADNTDSHSSKSVGSSEDNICGITSVKLLSCSLALSSLIKQTDPTLLQNSTIVKVLSFCTQNLKHNNNAKSSNKNSGCWLILSSLVTLYNSSEYVRLNSSQLLVFWKGLLTSQFISSTSGTSSTNPQEQTQEIVWNLRLRNFSLICLLNYLNSVDLTPESLKQIQFLLTKSYNYISYLESNIDQVGAVTSLNSTNFNEYNYNVNMIHNVLYSNYSFSGQLSSDKIIISFILYSKKILLQSFTRLATLLKNDINSNMIIFLIKLFSDTKLFSRIPSTEVEKSNKSKFKPIGEVSDLNYDRVVLCEDFNYSFGITSKYQPGSANIDELLVKFPFHRSDDDISTTSVKTSVKTTKWVREIFSNSVTELPKSSIEQDSTKQVGAWFDYFERIAFSSVENSINYDPNVLLSQDYSAQNRYSSNLLTSLIDLSIELFQLVFPYLSSKIQFSLLEQIRNSLTAKLIDRLRLKAVQINVSIALHGVVSNMLKKKIGLSDNIALLIIDIIKRIDLKSDDLVKVNSSTIGLTCTLIDKDGTAGQVSTLINDIVTNPHPHNRGFSILSLSYIYRYSQSGFSDIFNISLQLLNDPNPIIEHYTLESMINLFESNLDNLSLIPTVLNKLYSNYLNDAFGYEVSTMVFVNLKCEYSAMAPMTKLLKSFITLLGPALRDSSNVDRIKIRNMIISISYGIGLATLSDYAEVYKYLLGLFQELIIFDPNLIEGEVGFFSELLNLIISKNLKLSLASISSTSLKADAIFPFNNSFDLYSAAYECYYELLKIFGVDILTNKETINLLWISMNIRPCPELKQFIKLWLESSLDNNWFGILNSLFKLSSKKLIGPFIETNYQQKLLPLSQRSKKKSSAHVDFKDEEIENIVGDESDDMNDKNEPITWEFKLFIYELLNHLLDLANKNAKLIERLKSKIQDIVKLSFLGSTSPINEIKVQGIELLDRALGLFGDLEDPLYPGVSILEQQQAQIISTLVPCFAPGNDYRVIVDAINVSSKFINLPRIKFYSKQRILKTLIYLLEEVSANKFLRFGFLESMSEFGRKSIQLSILNCWAVLKIDMQEDPQNNNAEPEFLEILNKYSKLLTSLWILVLREFSTLKYSESPSRELEIYGDYWINLISVLSLELETNPEFVDKYLSGDAQNFFFILFSQCVESLIRNKNVTEILVCVNRLVQNGELINLLFHEEIFGEVIDLFDRLILIDDDTEIQCDLIDIISTIFHTYVNNNENLETGFDKLFELIRVAMLPLYKILPFLRTDYDPTNETNQLLLRHANSAPNLLILRKSLSKLVEIVGLLPEMVQPDLYACLLYIFAKVYESKNSLLISVVIPHLKEVVVESRKFGSDLIETFSNTIKNYFDIDKENNHSVITMIILITNGDVKLQERESEQLAVALLQLLESAETAPTAIQCIKSLIQYSSKANVNLLTIKFLVTDLIKHVGESEDTKQYNIDSKIAFEILFLFTKLVKEQEKQVALYSVLVPLILKYNDREEVSRSYLNEKLLFLVQQSPESFRTVVNNTLSESQRLIAGELVKSAPSVSQNADSFEQAPEIQLKTFGV</sequence>
<dbReference type="GO" id="GO:0042147">
    <property type="term" value="P:retrograde transport, endosome to Golgi"/>
    <property type="evidence" value="ECO:0007669"/>
    <property type="project" value="TreeGrafter"/>
</dbReference>
<proteinExistence type="predicted"/>
<feature type="domain" description="LAA1-like C-terminal TPR repeats" evidence="1">
    <location>
        <begin position="2009"/>
        <end position="2168"/>
    </location>
</feature>
<dbReference type="InterPro" id="IPR057981">
    <property type="entry name" value="TPR_LAA1-like_C"/>
</dbReference>
<dbReference type="Pfam" id="PF20210">
    <property type="entry name" value="Laa1_Sip1_HTR5"/>
    <property type="match status" value="1"/>
</dbReference>
<dbReference type="InterPro" id="IPR046837">
    <property type="entry name" value="Laa1/Sip1/HEATR5-like_HEAT"/>
</dbReference>
<dbReference type="InterPro" id="IPR040108">
    <property type="entry name" value="Laa1/Sip1/HEATR5"/>
</dbReference>
<evidence type="ECO:0000313" key="3">
    <source>
        <dbReference type="Proteomes" id="UP000694255"/>
    </source>
</evidence>
<dbReference type="EMBL" id="JAGSYN010000182">
    <property type="protein sequence ID" value="KAG7662232.1"/>
    <property type="molecule type" value="Genomic_DNA"/>
</dbReference>
<dbReference type="PANTHER" id="PTHR21663">
    <property type="entry name" value="HYPOTHETICAL HEAT DOMAIN-CONTAINING"/>
    <property type="match status" value="1"/>
</dbReference>
<dbReference type="GeneID" id="73471042"/>
<dbReference type="RefSeq" id="XP_049262465.1">
    <property type="nucleotide sequence ID" value="XM_049408180.1"/>
</dbReference>
<dbReference type="PANTHER" id="PTHR21663:SF0">
    <property type="entry name" value="HEAT REPEAT-CONTAINING PROTEIN 5B"/>
    <property type="match status" value="1"/>
</dbReference>
<name>A0A8J5QFY5_9ASCO</name>
<dbReference type="OrthoDB" id="192608at2759"/>
<dbReference type="Proteomes" id="UP000694255">
    <property type="component" value="Unassembled WGS sequence"/>
</dbReference>
<gene>
    <name evidence="2" type="ORF">J8A68_004242</name>
</gene>
<keyword evidence="3" id="KW-1185">Reference proteome</keyword>